<reference evidence="1" key="1">
    <citation type="submission" date="2018-11" db="EMBL/GenBank/DDBJ databases">
        <title>The sequence and de novo assembly of Larimichthys crocea genome using PacBio and Hi-C technologies.</title>
        <authorList>
            <person name="Xu P."/>
            <person name="Chen B."/>
            <person name="Zhou Z."/>
            <person name="Ke Q."/>
            <person name="Wu Y."/>
            <person name="Bai H."/>
            <person name="Pu F."/>
        </authorList>
    </citation>
    <scope>NUCLEOTIDE SEQUENCE</scope>
    <source>
        <tissue evidence="1">Muscle</tissue>
    </source>
</reference>
<sequence>MATPAELLETLEHLTDEEFKKFKWFLQQAEVLESFPAISKSQLQNADRMDTVDEIKENYNKNAVEVIIKVLKLIKKNDLVQHLLNLNSTSKESLTECQRKLKSNLKKKFQHLFSTKSGKQLLMNEIYTELHMTEEKTESICVPKIRQTTTATSKTVHLEHTINIGDFFEGLPSQNGSVRTLMTKGVAGIGKTIMTQKFALDWAEDKVNNNIQIILPIAFRELNLIKEKKYSWVGLLHHFFTDTKEAGISAFDKLQIMFILDGLDECQLSLDFHNNEILADIAESASVDVLLTNLIMGKLFPSACLWITTSPEAASQIPSGYIDMVTEVRGFTDPKKEEYFRKRFRNKELSSRIITHVKSSQSLHIMCNIPVLCWITAAVLEDVLNTSDRRELPKTLTEMYIHFLLDRGRAQTDPLWNPETSKMVLSLGKLAFEQLQKGNLIFHEADLMECGIDIRASTVFSQIFKEDHGMNQDRLFSFVHLSFQEFLAAVHVIVSFINSCVNLLSEDQSASQQSVLITEQCAVKHLFEGAVNKALQSPNGHQVLFLRFLIGLSLQKNQALLQDLLKQSGSSLQSNQDIVQYIKEKIRENPPPGQCINLFHCLNELNDHSLVEEIQQYLSSGSLSTKNLSPAQWSALVCILLSSELDVFDLEKFSASEEGLLRLLPVIQASRLSLLKGCELFYTGFEALASVLCSESCNLKELDLSYNTKLSLSFQTFKDGLKSPQCKLEILRLSGCDLDCQSCGALSSVLSCQSSCLRELDLNRDHLGDLGVKRLSVGLESPHCRLEILRLIGCSVTWEGCDAVAFFLNSQTSCLTNLDLSMNNLQDSGVLVFSSGLENPHSKLVTLRLSLCNLTEKSCEVLASVLTFHSSLRVLDLSHNNLEDSGVKFLSAGLESPNCTLKTLSLIHCKLSERSCEALGSALSSQTSSLKELDLSNNDLQDSGVKRLSAGLESPQCRLKTLRLSGCLVTEEGCASLTSALSVNPSHLKELDLSYNHPGESGEKLLSAGLKDPQWRLDTLKVDHGGVQRLKPGLKKYACDLRLDPNTAHRRLVLSEDNRQVKHVKEEQPYRYHPERFDCFTQVLCSNGLTGRCYWEVETEGKSYIGLTYREIRRRGDSDDCQFGWNNKSWCLDCCSTGHIWHNRKETHGARHINLNKQKVAVYLDWPAGTLSLYSVSSDTL</sequence>
<evidence type="ECO:0000313" key="2">
    <source>
        <dbReference type="Proteomes" id="UP000793456"/>
    </source>
</evidence>
<feature type="non-terminal residue" evidence="1">
    <location>
        <position position="1181"/>
    </location>
</feature>
<organism evidence="1 2">
    <name type="scientific">Larimichthys crocea</name>
    <name type="common">Large yellow croaker</name>
    <name type="synonym">Pseudosciaena crocea</name>
    <dbReference type="NCBI Taxonomy" id="215358"/>
    <lineage>
        <taxon>Eukaryota</taxon>
        <taxon>Metazoa</taxon>
        <taxon>Chordata</taxon>
        <taxon>Craniata</taxon>
        <taxon>Vertebrata</taxon>
        <taxon>Euteleostomi</taxon>
        <taxon>Actinopterygii</taxon>
        <taxon>Neopterygii</taxon>
        <taxon>Teleostei</taxon>
        <taxon>Neoteleostei</taxon>
        <taxon>Acanthomorphata</taxon>
        <taxon>Eupercaria</taxon>
        <taxon>Sciaenidae</taxon>
        <taxon>Larimichthys</taxon>
    </lineage>
</organism>
<dbReference type="Proteomes" id="UP000793456">
    <property type="component" value="Chromosome IX"/>
</dbReference>
<comment type="caution">
    <text evidence="1">The sequence shown here is derived from an EMBL/GenBank/DDBJ whole genome shotgun (WGS) entry which is preliminary data.</text>
</comment>
<dbReference type="EMBL" id="CM011682">
    <property type="protein sequence ID" value="TMS14920.1"/>
    <property type="molecule type" value="Genomic_DNA"/>
</dbReference>
<protein>
    <submittedName>
        <fullName evidence="1">Uncharacterized protein</fullName>
    </submittedName>
</protein>
<accession>A0ACD3R6B7</accession>
<proteinExistence type="predicted"/>
<evidence type="ECO:0000313" key="1">
    <source>
        <dbReference type="EMBL" id="TMS14920.1"/>
    </source>
</evidence>
<keyword evidence="2" id="KW-1185">Reference proteome</keyword>
<gene>
    <name evidence="1" type="ORF">E3U43_021382</name>
</gene>
<name>A0ACD3R6B7_LARCR</name>